<name>A0ABP7TRV3_9BURK</name>
<dbReference type="Proteomes" id="UP001501353">
    <property type="component" value="Unassembled WGS sequence"/>
</dbReference>
<accession>A0ABP7TRV3</accession>
<gene>
    <name evidence="1" type="ORF">GCM10022212_30710</name>
</gene>
<dbReference type="EMBL" id="BAAAZE010000013">
    <property type="protein sequence ID" value="GAA4030306.1"/>
    <property type="molecule type" value="Genomic_DNA"/>
</dbReference>
<proteinExistence type="predicted"/>
<comment type="caution">
    <text evidence="1">The sequence shown here is derived from an EMBL/GenBank/DDBJ whole genome shotgun (WGS) entry which is preliminary data.</text>
</comment>
<protein>
    <submittedName>
        <fullName evidence="1">Uncharacterized protein</fullName>
    </submittedName>
</protein>
<sequence>MDFHQSILQLFNPAEILRIIEKSALQPAIGSDGKVNQILVLTDTIDADIYVSSQSGEPALIYSFSEGPIHRDRFLQLLNDSATRSVLEVWHADA</sequence>
<evidence type="ECO:0000313" key="2">
    <source>
        <dbReference type="Proteomes" id="UP001501353"/>
    </source>
</evidence>
<evidence type="ECO:0000313" key="1">
    <source>
        <dbReference type="EMBL" id="GAA4030306.1"/>
    </source>
</evidence>
<reference evidence="2" key="1">
    <citation type="journal article" date="2019" name="Int. J. Syst. Evol. Microbiol.">
        <title>The Global Catalogue of Microorganisms (GCM) 10K type strain sequencing project: providing services to taxonomists for standard genome sequencing and annotation.</title>
        <authorList>
            <consortium name="The Broad Institute Genomics Platform"/>
            <consortium name="The Broad Institute Genome Sequencing Center for Infectious Disease"/>
            <person name="Wu L."/>
            <person name="Ma J."/>
        </authorList>
    </citation>
    <scope>NUCLEOTIDE SEQUENCE [LARGE SCALE GENOMIC DNA]</scope>
    <source>
        <strain evidence="2">JCM 16673</strain>
    </source>
</reference>
<organism evidence="1 2">
    <name type="scientific">Actimicrobium antarcticum</name>
    <dbReference type="NCBI Taxonomy" id="1051899"/>
    <lineage>
        <taxon>Bacteria</taxon>
        <taxon>Pseudomonadati</taxon>
        <taxon>Pseudomonadota</taxon>
        <taxon>Betaproteobacteria</taxon>
        <taxon>Burkholderiales</taxon>
        <taxon>Oxalobacteraceae</taxon>
        <taxon>Actimicrobium</taxon>
    </lineage>
</organism>
<dbReference type="RefSeq" id="WP_344764564.1">
    <property type="nucleotide sequence ID" value="NZ_BAAAZE010000013.1"/>
</dbReference>
<keyword evidence="2" id="KW-1185">Reference proteome</keyword>